<evidence type="ECO:0000313" key="1">
    <source>
        <dbReference type="EMBL" id="KAI3680746.1"/>
    </source>
</evidence>
<comment type="caution">
    <text evidence="1">The sequence shown here is derived from an EMBL/GenBank/DDBJ whole genome shotgun (WGS) entry which is preliminary data.</text>
</comment>
<name>A0ACB8Y7G3_ARCLA</name>
<reference evidence="1 2" key="2">
    <citation type="journal article" date="2022" name="Mol. Ecol. Resour.">
        <title>The genomes of chicory, endive, great burdock and yacon provide insights into Asteraceae paleo-polyploidization history and plant inulin production.</title>
        <authorList>
            <person name="Fan W."/>
            <person name="Wang S."/>
            <person name="Wang H."/>
            <person name="Wang A."/>
            <person name="Jiang F."/>
            <person name="Liu H."/>
            <person name="Zhao H."/>
            <person name="Xu D."/>
            <person name="Zhang Y."/>
        </authorList>
    </citation>
    <scope>NUCLEOTIDE SEQUENCE [LARGE SCALE GENOMIC DNA]</scope>
    <source>
        <strain evidence="2">cv. Niubang</strain>
    </source>
</reference>
<dbReference type="EMBL" id="CM042059">
    <property type="protein sequence ID" value="KAI3680746.1"/>
    <property type="molecule type" value="Genomic_DNA"/>
</dbReference>
<sequence>METGSEGESNRNNMNDNNNGQSDGSKKPKRQMKTPFQLGMLEKTYASEMYPSEATRAKLSETLGLTDRQLQMWFCHRRLKDKKEGIVKRPLADGGVVERIESMRSSKQELMVVERGGGGGGGGSDHGSRSRSRHESWSRSGSGSGSGSGSESDSSQFNEPLVHSRAYELTQQKMMLRRIIDCVEVQLGEPLREDGPALGMEFDELPPGAFGTPIVVKKRHGQTRHSYDGNLFEQPDPRPSKVEVAGLLEPAVPNIKAEPYGVVSRLYDSPVGYPNDQRLVIQNGQLPQPYVGPGQLKGVGLLTQKGEMGHLSSPIKDDDFIQPNEEVMQMWRKRKSDDAISIRGEGEKRMRKELEKQDLMRKKREEQMRKEMEKQDRERRKEEERMMREKQRQEERFQREERREIERREKFLQKESLKAERRRQKEELRREKEAIKLKAAIEKAAARKIAKESMELIEDERLELLELAASSKGLPSIVSLDYETLQNLDSFRDLLCVFPPKSVQVRLKRPFSIHPWIDSEENVGNLLMVWRFCMTFADVLGLWPFTLDEFVQDLHDYDSRLLGEVHIALLKLIIRDIEDVARTPSGGPGTNQYTVANPEGGHPQIVEGAYMWGFDIRNWLKHLNPLTWPEVLRQFALSAGFGPQLKKDKAKRSCLPENDEGKGCEDVITMLRNGSAAENAATLMQEKGVHLQRKSRHRLTPGTVKFAAYHVLCLEGSKGLNVLELAEKIQKTGLRDLTTSKTPDASISVALSRDPILFERIAPSTYCVRPTFRKDPANAEEVISSAKEKIQSYANGILAGVNVEDVEKDEDYECEVAEGPEIDDFGTSSANKDPNFYNGEAKTAVGEDVVDVKSEFENACVGVSSIDQGSTEIDERKSGEPWIQGLTEGEYSDLCVEERLNALVALIGIANEGNIIRLVLEDRLDAATAVRKQMWAEAQLDKKRLKEECITKFQDSSLMTAAAEGSQSPLMPATDGKINDGALQMAQDGSVGQTTAQNHNNNGYNTAERLRLQLKAFIGHKAEEMYVYRSLPLGQDRRRNRYWQFVASSSKHDPGSGRIFVELQNGCWRLIDSEEAFDALLLSLDTRGARESHLHVMLQKIETSFKENIRRSIGRAENTDRSGRFSRIESGDGSPNSSVCVSGSGSDSTEPSPSFNIELRRNESERKNAMKRYRNLEMWMWKECLYSSNLSAMAHGKQRCFPLQGVCDFCHESYCFEKDSCPRCYRSFSTFGDRLSYPEPEIRENAPKTNGQCDWDLTHPLRIRLIKSLLTFLEASVPYEALQTSWTGNNREAWGSKLHCSLSPVDLLQVLTWFESVVKRDYLSLNFETTEELLGTSGISERAASGSGSGSVPVLPWIPLTTAAVTLRIFELDASISYSPEQKAELHMGDELKDMIVEKPPLKFTFLKNIGKTITDMDHSKPMKQGARGGGGGGQSRGGKWQKRAAGSISVSGSRPNLKDNVTMSQVIKQQTHGRGRRTVRRRRIEKTVEEEEEEPIRNFIDEEWVQEPVYKMETENTNFRISEDDDDEEEEESESEDEGEEHRVGFEMANEESLGFGVANNESRWATMEMSEEEGFEVVEEEDDEMMNDDYVDGNDGRNFKVEDSDSFGSGDYSD</sequence>
<organism evidence="1 2">
    <name type="scientific">Arctium lappa</name>
    <name type="common">Greater burdock</name>
    <name type="synonym">Lappa major</name>
    <dbReference type="NCBI Taxonomy" id="4217"/>
    <lineage>
        <taxon>Eukaryota</taxon>
        <taxon>Viridiplantae</taxon>
        <taxon>Streptophyta</taxon>
        <taxon>Embryophyta</taxon>
        <taxon>Tracheophyta</taxon>
        <taxon>Spermatophyta</taxon>
        <taxon>Magnoliopsida</taxon>
        <taxon>eudicotyledons</taxon>
        <taxon>Gunneridae</taxon>
        <taxon>Pentapetalae</taxon>
        <taxon>asterids</taxon>
        <taxon>campanulids</taxon>
        <taxon>Asterales</taxon>
        <taxon>Asteraceae</taxon>
        <taxon>Carduoideae</taxon>
        <taxon>Cardueae</taxon>
        <taxon>Arctiinae</taxon>
        <taxon>Arctium</taxon>
    </lineage>
</organism>
<reference evidence="2" key="1">
    <citation type="journal article" date="2022" name="Mol. Ecol. Resour.">
        <title>The genomes of chicory, endive, great burdock and yacon provide insights into Asteraceae palaeo-polyploidization history and plant inulin production.</title>
        <authorList>
            <person name="Fan W."/>
            <person name="Wang S."/>
            <person name="Wang H."/>
            <person name="Wang A."/>
            <person name="Jiang F."/>
            <person name="Liu H."/>
            <person name="Zhao H."/>
            <person name="Xu D."/>
            <person name="Zhang Y."/>
        </authorList>
    </citation>
    <scope>NUCLEOTIDE SEQUENCE [LARGE SCALE GENOMIC DNA]</scope>
    <source>
        <strain evidence="2">cv. Niubang</strain>
    </source>
</reference>
<keyword evidence="2" id="KW-1185">Reference proteome</keyword>
<accession>A0ACB8Y7G3</accession>
<gene>
    <name evidence="1" type="ORF">L6452_35522</name>
</gene>
<evidence type="ECO:0000313" key="2">
    <source>
        <dbReference type="Proteomes" id="UP001055879"/>
    </source>
</evidence>
<dbReference type="Proteomes" id="UP001055879">
    <property type="component" value="Linkage Group LG13"/>
</dbReference>
<protein>
    <submittedName>
        <fullName evidence="1">Uncharacterized protein</fullName>
    </submittedName>
</protein>
<proteinExistence type="predicted"/>